<keyword evidence="3" id="KW-0145">Chemotaxis</keyword>
<dbReference type="Gene3D" id="3.30.450.20">
    <property type="entry name" value="PAS domain"/>
    <property type="match status" value="2"/>
</dbReference>
<keyword evidence="2" id="KW-1003">Cell membrane</keyword>
<dbReference type="PANTHER" id="PTHR43531:SF11">
    <property type="entry name" value="METHYL-ACCEPTING CHEMOTAXIS PROTEIN 3"/>
    <property type="match status" value="1"/>
</dbReference>
<keyword evidence="13" id="KW-1185">Reference proteome</keyword>
<feature type="domain" description="HAMP" evidence="11">
    <location>
        <begin position="462"/>
        <end position="509"/>
    </location>
</feature>
<dbReference type="EMBL" id="NXFY01000001">
    <property type="protein sequence ID" value="PHO19304.1"/>
    <property type="molecule type" value="Genomic_DNA"/>
</dbReference>
<feature type="transmembrane region" description="Helical" evidence="9">
    <location>
        <begin position="374"/>
        <end position="396"/>
    </location>
</feature>
<keyword evidence="6 9" id="KW-0472">Membrane</keyword>
<dbReference type="Pfam" id="PF08269">
    <property type="entry name" value="dCache_2"/>
    <property type="match status" value="1"/>
</dbReference>
<name>A0A2G1DLN5_9BACT</name>
<dbReference type="GO" id="GO:0007165">
    <property type="term" value="P:signal transduction"/>
    <property type="evidence" value="ECO:0007669"/>
    <property type="project" value="UniProtKB-KW"/>
</dbReference>
<keyword evidence="5 9" id="KW-1133">Transmembrane helix</keyword>
<evidence type="ECO:0000313" key="12">
    <source>
        <dbReference type="EMBL" id="PHO19304.1"/>
    </source>
</evidence>
<dbReference type="AlphaFoldDB" id="A0A2G1DLN5"/>
<dbReference type="Pfam" id="PF00672">
    <property type="entry name" value="HAMP"/>
    <property type="match status" value="1"/>
</dbReference>
<dbReference type="InterPro" id="IPR004089">
    <property type="entry name" value="MCPsignal_dom"/>
</dbReference>
<dbReference type="Proteomes" id="UP000221222">
    <property type="component" value="Unassembled WGS sequence"/>
</dbReference>
<feature type="transmembrane region" description="Helical" evidence="9">
    <location>
        <begin position="33"/>
        <end position="54"/>
    </location>
</feature>
<dbReference type="PROSITE" id="PS50111">
    <property type="entry name" value="CHEMOTAXIS_TRANSDUC_2"/>
    <property type="match status" value="1"/>
</dbReference>
<dbReference type="CDD" id="cd06225">
    <property type="entry name" value="HAMP"/>
    <property type="match status" value="1"/>
</dbReference>
<dbReference type="SUPFAM" id="SSF58104">
    <property type="entry name" value="Methyl-accepting chemotaxis protein (MCP) signaling domain"/>
    <property type="match status" value="1"/>
</dbReference>
<evidence type="ECO:0000259" key="11">
    <source>
        <dbReference type="PROSITE" id="PS50885"/>
    </source>
</evidence>
<evidence type="ECO:0000256" key="9">
    <source>
        <dbReference type="SAM" id="Phobius"/>
    </source>
</evidence>
<dbReference type="GO" id="GO:0006935">
    <property type="term" value="P:chemotaxis"/>
    <property type="evidence" value="ECO:0007669"/>
    <property type="project" value="UniProtKB-KW"/>
</dbReference>
<keyword evidence="8" id="KW-0807">Transducer</keyword>
<comment type="caution">
    <text evidence="12">The sequence shown here is derived from an EMBL/GenBank/DDBJ whole genome shotgun (WGS) entry which is preliminary data.</text>
</comment>
<comment type="similarity">
    <text evidence="7">Belongs to the methyl-accepting chemotaxis (MCP) protein family.</text>
</comment>
<evidence type="ECO:0000256" key="7">
    <source>
        <dbReference type="ARBA" id="ARBA00029447"/>
    </source>
</evidence>
<evidence type="ECO:0000256" key="3">
    <source>
        <dbReference type="ARBA" id="ARBA00022500"/>
    </source>
</evidence>
<dbReference type="SMART" id="SM00283">
    <property type="entry name" value="MA"/>
    <property type="match status" value="1"/>
</dbReference>
<comment type="subcellular location">
    <subcellularLocation>
        <location evidence="1">Cell membrane</location>
        <topology evidence="1">Multi-pass membrane protein</topology>
    </subcellularLocation>
</comment>
<dbReference type="InterPro" id="IPR003660">
    <property type="entry name" value="HAMP_dom"/>
</dbReference>
<evidence type="ECO:0000256" key="6">
    <source>
        <dbReference type="ARBA" id="ARBA00023136"/>
    </source>
</evidence>
<evidence type="ECO:0000313" key="13">
    <source>
        <dbReference type="Proteomes" id="UP000221222"/>
    </source>
</evidence>
<proteinExistence type="inferred from homology"/>
<keyword evidence="4 9" id="KW-0812">Transmembrane</keyword>
<evidence type="ECO:0000256" key="8">
    <source>
        <dbReference type="PROSITE-ProRule" id="PRU00284"/>
    </source>
</evidence>
<dbReference type="SMART" id="SM01049">
    <property type="entry name" value="Cache_2"/>
    <property type="match status" value="2"/>
</dbReference>
<dbReference type="Pfam" id="PF00015">
    <property type="entry name" value="MCPsignal"/>
    <property type="match status" value="1"/>
</dbReference>
<dbReference type="InterPro" id="IPR033480">
    <property type="entry name" value="sCache_2"/>
</dbReference>
<dbReference type="Gene3D" id="1.10.287.950">
    <property type="entry name" value="Methyl-accepting chemotaxis protein"/>
    <property type="match status" value="1"/>
</dbReference>
<gene>
    <name evidence="12" type="ORF">CPU12_00565</name>
</gene>
<organism evidence="12 13">
    <name type="scientific">Malaciobacter molluscorum LMG 25693</name>
    <dbReference type="NCBI Taxonomy" id="870501"/>
    <lineage>
        <taxon>Bacteria</taxon>
        <taxon>Pseudomonadati</taxon>
        <taxon>Campylobacterota</taxon>
        <taxon>Epsilonproteobacteria</taxon>
        <taxon>Campylobacterales</taxon>
        <taxon>Arcobacteraceae</taxon>
        <taxon>Malaciobacter</taxon>
    </lineage>
</organism>
<accession>A0A2G1DLN5</accession>
<evidence type="ECO:0000256" key="4">
    <source>
        <dbReference type="ARBA" id="ARBA00022692"/>
    </source>
</evidence>
<evidence type="ECO:0000256" key="2">
    <source>
        <dbReference type="ARBA" id="ARBA00022475"/>
    </source>
</evidence>
<evidence type="ECO:0000256" key="1">
    <source>
        <dbReference type="ARBA" id="ARBA00004651"/>
    </source>
</evidence>
<dbReference type="PANTHER" id="PTHR43531">
    <property type="entry name" value="PROTEIN ICFG"/>
    <property type="match status" value="1"/>
</dbReference>
<protein>
    <submittedName>
        <fullName evidence="12">Chemotaxis protein</fullName>
    </submittedName>
</protein>
<reference evidence="12 13" key="1">
    <citation type="submission" date="2017-09" db="EMBL/GenBank/DDBJ databases">
        <title>Arcobacter canalis sp. nov., a new species isolated from a water canal contaminated with urban sewage.</title>
        <authorList>
            <person name="Perez-Cataluna A."/>
            <person name="Salas-Masso N."/>
            <person name="Figueras M.J."/>
        </authorList>
    </citation>
    <scope>NUCLEOTIDE SEQUENCE [LARGE SCALE GENOMIC DNA]</scope>
    <source>
        <strain evidence="12 13">F98-3</strain>
    </source>
</reference>
<dbReference type="GO" id="GO:0005886">
    <property type="term" value="C:plasma membrane"/>
    <property type="evidence" value="ECO:0007669"/>
    <property type="project" value="UniProtKB-SubCell"/>
</dbReference>
<dbReference type="PROSITE" id="PS50885">
    <property type="entry name" value="HAMP"/>
    <property type="match status" value="1"/>
</dbReference>
<dbReference type="CDD" id="cd11386">
    <property type="entry name" value="MCP_signal"/>
    <property type="match status" value="1"/>
</dbReference>
<feature type="domain" description="Methyl-accepting transducer" evidence="10">
    <location>
        <begin position="559"/>
        <end position="788"/>
    </location>
</feature>
<evidence type="ECO:0000259" key="10">
    <source>
        <dbReference type="PROSITE" id="PS50111"/>
    </source>
</evidence>
<evidence type="ECO:0000256" key="5">
    <source>
        <dbReference type="ARBA" id="ARBA00022989"/>
    </source>
</evidence>
<dbReference type="Gene3D" id="6.10.340.10">
    <property type="match status" value="1"/>
</dbReference>
<dbReference type="InterPro" id="IPR051310">
    <property type="entry name" value="MCP_chemotaxis"/>
</dbReference>
<dbReference type="InterPro" id="IPR004010">
    <property type="entry name" value="Double_Cache_2"/>
</dbReference>
<sequence length="815" mass="91344">MSIYSLNLVIIKTKIIKGGEMQFFKSMNIKAKILTIVITTVLLISVIIALKSIYSINQLTKKNIEGYQEKAYIQKENELKSYVSMALKTVKSFYNMTSPKKVKSLVEKDLKANSDFLFSIIQKEYDNNKDNLTQYELKNRIKQTILNARFENNGYFFVSDLNNTIVLHPIDKSLVGKDLTKVKDKNGVDFVNKITQTIKAGSSEGFVSYVWQKPNSKELEKKISYGRLFKPFNWVIISGKYLDSLDKQMREKALSTLSNMRFGNNGYFWVNDTNYKLIMNPNSKDKVGQNLKNSEDSNGKKYFQEFVNVSKTKGAGLVKYYKNKPGEKISKEKFSYVMYFEPWDWVIGTGTYIEDIEKNIETMASHSESEISNVITQIIIISVVSVVLILLIITYLSNKILVAPIEDLKSGLLQFFKFINHESNDVKILNVFFDDEIGHMSKIINENIKNSKKILEEDKAVISEVSDLVKHISSGELSGRIKSSSSNPSITQLIKVFNSMMEHLQEIVNHSLGVLKKYQQNDFRVETTMKCTGEICDLMNGINDLGHTISEMLVENKRNGLTLNNSARILSANVDTLNNSSQESASSLEETAAALEQITGNIRENVEHVKTMSLYANELNESSKKGNDLATKTSVSMDDIDNQVTAINEAITVIDQIAFQTNILSLNAAVEAATAGEAGKGFAVVAQEVRNLASRSADAAKEIKELVEHATVKANEGKIIADDMINGYHSLNENINKTIALIEDVTVASKEQQVGIEQINDAINELDQQTQQNASVAMKTKDVSVQTAQISQKIVDNANDKEFLGKNEVKAIDLN</sequence>